<dbReference type="InterPro" id="IPR045330">
    <property type="entry name" value="TRM3/TARBP1"/>
</dbReference>
<name>A0A0D2WJE3_CAPO3</name>
<reference evidence="14" key="1">
    <citation type="submission" date="2011-02" db="EMBL/GenBank/DDBJ databases">
        <title>The Genome Sequence of Capsaspora owczarzaki ATCC 30864.</title>
        <authorList>
            <person name="Russ C."/>
            <person name="Cuomo C."/>
            <person name="Burger G."/>
            <person name="Gray M.W."/>
            <person name="Holland P.W.H."/>
            <person name="King N."/>
            <person name="Lang F.B.F."/>
            <person name="Roger A.J."/>
            <person name="Ruiz-Trillo I."/>
            <person name="Young S.K."/>
            <person name="Zeng Q."/>
            <person name="Gargeya S."/>
            <person name="Alvarado L."/>
            <person name="Berlin A."/>
            <person name="Chapman S.B."/>
            <person name="Chen Z."/>
            <person name="Freedman E."/>
            <person name="Gellesch M."/>
            <person name="Goldberg J."/>
            <person name="Griggs A."/>
            <person name="Gujja S."/>
            <person name="Heilman E."/>
            <person name="Heiman D."/>
            <person name="Howarth C."/>
            <person name="Mehta T."/>
            <person name="Neiman D."/>
            <person name="Pearson M."/>
            <person name="Roberts A."/>
            <person name="Saif S."/>
            <person name="Shea T."/>
            <person name="Shenoy N."/>
            <person name="Sisk P."/>
            <person name="Stolte C."/>
            <person name="Sykes S."/>
            <person name="White J."/>
            <person name="Yandava C."/>
            <person name="Haas B."/>
            <person name="Nusbaum C."/>
            <person name="Birren B."/>
        </authorList>
    </citation>
    <scope>NUCLEOTIDE SEQUENCE</scope>
    <source>
        <strain evidence="14">ATCC 30864</strain>
    </source>
</reference>
<dbReference type="PROSITE" id="PS00436">
    <property type="entry name" value="PEROXIDASE_2"/>
    <property type="match status" value="1"/>
</dbReference>
<dbReference type="GO" id="GO:0030488">
    <property type="term" value="P:tRNA methylation"/>
    <property type="evidence" value="ECO:0007669"/>
    <property type="project" value="InterPro"/>
</dbReference>
<feature type="domain" description="tRNA/rRNA methyltransferase SpoU type" evidence="12">
    <location>
        <begin position="1913"/>
        <end position="2054"/>
    </location>
</feature>
<evidence type="ECO:0000313" key="14">
    <source>
        <dbReference type="Proteomes" id="UP000008743"/>
    </source>
</evidence>
<dbReference type="InterPro" id="IPR029028">
    <property type="entry name" value="Alpha/beta_knot_MTases"/>
</dbReference>
<dbReference type="EMBL" id="KE346360">
    <property type="protein sequence ID" value="KJE89483.1"/>
    <property type="molecule type" value="Genomic_DNA"/>
</dbReference>
<keyword evidence="3" id="KW-0949">S-adenosyl-L-methionine</keyword>
<keyword evidence="4" id="KW-0694">RNA-binding</keyword>
<dbReference type="Pfam" id="PF00588">
    <property type="entry name" value="SpoU_methylase"/>
    <property type="match status" value="1"/>
</dbReference>
<feature type="region of interest" description="Disordered" evidence="11">
    <location>
        <begin position="78"/>
        <end position="110"/>
    </location>
</feature>
<feature type="compositionally biased region" description="Low complexity" evidence="11">
    <location>
        <begin position="93"/>
        <end position="102"/>
    </location>
</feature>
<evidence type="ECO:0000256" key="10">
    <source>
        <dbReference type="ARBA" id="ARBA00093656"/>
    </source>
</evidence>
<evidence type="ECO:0000256" key="1">
    <source>
        <dbReference type="ARBA" id="ARBA00022603"/>
    </source>
</evidence>
<dbReference type="PANTHER" id="PTHR12029:SF11">
    <property type="entry name" value="METHYLTRANSFERASE TARBP1-RELATED"/>
    <property type="match status" value="1"/>
</dbReference>
<evidence type="ECO:0000256" key="3">
    <source>
        <dbReference type="ARBA" id="ARBA00022691"/>
    </source>
</evidence>
<sequence>MDVLAGQLPPAIALQLLHSLADSACHGLTALVAPTSTTHAHAQTQTLTLTPTLTLALATVKQQLSAVIALLESSASASASQPPVAPGSTHIDSASSASSASSTKPDHDDAQEDGLARLLRIHVLPLLNNTFDAAKAKVGETITPAPALTYASTQDNPLGIIPAAVLAGDRVLVGRTEPLRLDVPQPPAPDTMNYTPSTEGGNGGNTLAALSVRLLVATLATALPHAQTVVTFMRESLRDYVKLSLEAFDGNSKLDGVKSIANKQAASEIPVSIQASTLCAVIAELLRSPAVARQCAERAPDFWAITTSACFHCITLSADREVRRSIGSVIIPLMVQNAELVLPATLVGAPSPSVGATGSKPLESFISHLWAVILTMSRHDSDAVQVDAVATLCAMYDLFFVSRSDHVRGTQPVVHLSDIVRLDLRRDARFWELVHHALKHADFLTNNRGVYLIKRVLDTTAFIHEVVPGGDSNEGWTDYFHGERTSFESQRVQFEEFCLLYDTFQETSLSIIDQVLVRWVTLLPRRGTATEGNFHGTWFKILFDRLFRNENRRVIHRAFRFFLRQDVRSSLATPSLDTVLGELSDEYRSKNARSPAPVSGGTNTSTDAIDDDEDDEEQQQAQAPFFRRFQKHARTRTTPAPISTQDPRESRSAPDASAVREPHLLLADVDFFVDTVFRFALITDFMTHERHASIMRRHLAYVVELLPSDVERRRLFRKLIHVMCDNRSIPSAIHVFMLLASMPPLPGAIDARTIEHLLHFEAVTVMMCEVELRNPIHALALLTLQRHTATSLPLVSATANNGSATSAKTEQRSGSYLRSPASSDSEFPLTFEQLLRFVAIIFDDSSFQPSALVLSLLSRWLWSIRSFDDQADAEPTWLARNIQSELAASFLQSTPTSPLAVFPDWLRQAKWLAFLISLAVFNNPSALLLLLQNVFTILRSDLGVCCSEARPMHLVQSRAFPALALLLSLRRQTSAATFSATVRAALPDDVLFQQLLPTLGAIVVDPSLDLPTSSELIAAESLSSLCHAIFEMATEQGVSEPVRNQVIDFQCAQFTKAWQLLSTARRELGSISGAFHTTLAVKTIQDVLEFAPVDRLYVAATALYDSPEALQQATAETIEVELRKPRGWEVGLGNWSHIASLFSLRKYRTLHQLLLLQNVGIAQQRPLLVLPADVVRVCTEAFDVVELDGAFAVLDCLMLVAPFAREVDGDGEASGDASFVSVDALVGAVTASWQILAERDGDRVFPSVVAAVARLAFHPALVRVTRLHSLAPPPRTVSIKKIQNSGARGSKRELFSIPTGKNTAERLRAIFDKISEINTTRPGLMLTVARQLCTAWNAGAASTLEQAPFVSSYLARLLDVGTCRPFLRSNLGAVSAARLYSKMFDMITNLHQVAGATVSSDVDGREDATPGAAVAAVADVDLEDPLALIADADAEVRAIALGYISSLSSENPTHIAIAKTTIDLLIQRDSRYSGMSNSTTGGYFPDSDIFIGKLHVWQGVLLLTPVVLGGGEPDALELVQRVLQTLDHINHMTIRTIMEWVIVLTVLAHPTTAMFDALWSPFTRSYVTTQTLNSLCAMCMQLARALCADSLSERSTGSSNDKAPLSDAAARGDHDCAQPRTASAIRFCARTLDFVLPWITSHQFAMRLYAQATVVGMAELLASSHIPLRVVLGDSSASARAGETDNQMGSGANVVGHVMKFLATSPECVKHANKLKRDFSFSGFDPVLDFNVELIVYYLPLIALGSQATLMNVELVRKHWHGLALRRSRSAPTPPPTTTAPAFVCGRLHKPVLLCEQDYESHIFTYVAVRSSTAMRQFVPRLNEAAAAAAEAEAEAEAAAEARADAEMEANEGKPPAPEDQEQQQSAAPSTNVQKKLTPWQQATASMVGVDAASPLVANGPVAPLAGTGRSDLIVVASLIDRVPNLGGLTRTCEIFKAGLLVMHDLRVTTDDTFKQLSVTADKWMPLKQVEDHALPAYLKQKKSEGYTLVGVEQTAEGKRLSNFSFPQKSLILLGRERTGIPVDLIQLLDVCVEIPQFGVVRSLNVHVSAALMVWEYARQHIVPALGPK</sequence>
<keyword evidence="14" id="KW-1185">Reference proteome</keyword>
<evidence type="ECO:0000256" key="2">
    <source>
        <dbReference type="ARBA" id="ARBA00022679"/>
    </source>
</evidence>
<dbReference type="SUPFAM" id="SSF75217">
    <property type="entry name" value="alpha/beta knot"/>
    <property type="match status" value="1"/>
</dbReference>
<dbReference type="GO" id="GO:0141100">
    <property type="term" value="F:tRNA (guanine(18)-2'-O)-methyltransferase activity"/>
    <property type="evidence" value="ECO:0007669"/>
    <property type="project" value="UniProtKB-EC"/>
</dbReference>
<dbReference type="InParanoid" id="A0A0D2WJE3"/>
<keyword evidence="1" id="KW-0489">Methyltransferase</keyword>
<evidence type="ECO:0000256" key="11">
    <source>
        <dbReference type="SAM" id="MobiDB-lite"/>
    </source>
</evidence>
<dbReference type="PANTHER" id="PTHR12029">
    <property type="entry name" value="RNA METHYLTRANSFERASE"/>
    <property type="match status" value="1"/>
</dbReference>
<feature type="region of interest" description="Disordered" evidence="11">
    <location>
        <begin position="799"/>
        <end position="822"/>
    </location>
</feature>
<evidence type="ECO:0000256" key="5">
    <source>
        <dbReference type="ARBA" id="ARBA00022990"/>
    </source>
</evidence>
<feature type="compositionally biased region" description="Acidic residues" evidence="11">
    <location>
        <begin position="608"/>
        <end position="618"/>
    </location>
</feature>
<dbReference type="FunFam" id="3.40.1280.10:FF:000010">
    <property type="entry name" value="probable methyltransferase TARBP1"/>
    <property type="match status" value="1"/>
</dbReference>
<dbReference type="InterPro" id="IPR044748">
    <property type="entry name" value="Trm3/TARBP1_C"/>
</dbReference>
<dbReference type="eggNOG" id="KOG0839">
    <property type="taxonomic scope" value="Eukaryota"/>
</dbReference>
<gene>
    <name evidence="13" type="ORF">CAOG_000945</name>
</gene>
<dbReference type="Proteomes" id="UP000008743">
    <property type="component" value="Unassembled WGS sequence"/>
</dbReference>
<feature type="compositionally biased region" description="Polar residues" evidence="11">
    <location>
        <begin position="812"/>
        <end position="822"/>
    </location>
</feature>
<keyword evidence="2" id="KW-0808">Transferase</keyword>
<evidence type="ECO:0000313" key="13">
    <source>
        <dbReference type="EMBL" id="KJE89483.1"/>
    </source>
</evidence>
<feature type="region of interest" description="Disordered" evidence="11">
    <location>
        <begin position="1833"/>
        <end position="1878"/>
    </location>
</feature>
<feature type="region of interest" description="Disordered" evidence="11">
    <location>
        <begin position="1594"/>
        <end position="1614"/>
    </location>
</feature>
<organism evidence="13 14">
    <name type="scientific">Capsaspora owczarzaki (strain ATCC 30864)</name>
    <dbReference type="NCBI Taxonomy" id="595528"/>
    <lineage>
        <taxon>Eukaryota</taxon>
        <taxon>Filasterea</taxon>
        <taxon>Capsaspora</taxon>
    </lineage>
</organism>
<dbReference type="InterPro" id="IPR019794">
    <property type="entry name" value="Peroxidases_AS"/>
</dbReference>
<dbReference type="EC" id="2.1.1.34" evidence="8"/>
<dbReference type="RefSeq" id="XP_004365816.1">
    <property type="nucleotide sequence ID" value="XM_004365759.2"/>
</dbReference>
<proteinExistence type="predicted"/>
<evidence type="ECO:0000259" key="12">
    <source>
        <dbReference type="Pfam" id="PF00588"/>
    </source>
</evidence>
<dbReference type="Gene3D" id="3.40.1280.10">
    <property type="match status" value="1"/>
</dbReference>
<keyword evidence="5" id="KW-0007">Acetylation</keyword>
<accession>A0A0D2WJE3</accession>
<dbReference type="GO" id="GO:0003723">
    <property type="term" value="F:RNA binding"/>
    <property type="evidence" value="ECO:0007669"/>
    <property type="project" value="UniProtKB-KW"/>
</dbReference>
<dbReference type="InterPro" id="IPR029026">
    <property type="entry name" value="tRNA_m1G_MTases_N"/>
</dbReference>
<dbReference type="CDD" id="cd18091">
    <property type="entry name" value="SpoU-like_TRM3-like"/>
    <property type="match status" value="1"/>
</dbReference>
<evidence type="ECO:0000256" key="6">
    <source>
        <dbReference type="ARBA" id="ARBA00093266"/>
    </source>
</evidence>
<dbReference type="STRING" id="595528.A0A0D2WJE3"/>
<feature type="compositionally biased region" description="Polar residues" evidence="11">
    <location>
        <begin position="636"/>
        <end position="645"/>
    </location>
</feature>
<dbReference type="InterPro" id="IPR001537">
    <property type="entry name" value="SpoU_MeTrfase"/>
</dbReference>
<comment type="catalytic activity">
    <reaction evidence="6">
        <text>guanosine(18) in tRNA + S-adenosyl-L-methionine = 2'-O-methylguanosine(18) in tRNA + S-adenosyl-L-homocysteine + H(+)</text>
        <dbReference type="Rhea" id="RHEA:20077"/>
        <dbReference type="Rhea" id="RHEA-COMP:10190"/>
        <dbReference type="Rhea" id="RHEA-COMP:10192"/>
        <dbReference type="ChEBI" id="CHEBI:15378"/>
        <dbReference type="ChEBI" id="CHEBI:57856"/>
        <dbReference type="ChEBI" id="CHEBI:59789"/>
        <dbReference type="ChEBI" id="CHEBI:74269"/>
        <dbReference type="ChEBI" id="CHEBI:74445"/>
        <dbReference type="EC" id="2.1.1.34"/>
    </reaction>
    <physiologicalReaction direction="left-to-right" evidence="6">
        <dbReference type="Rhea" id="RHEA:20078"/>
    </physiologicalReaction>
</comment>
<protein>
    <recommendedName>
        <fullName evidence="9">tRNA (guanosine(18)-2'-O)-methyltransferase TARBP1</fullName>
        <ecNumber evidence="8">2.1.1.34</ecNumber>
    </recommendedName>
    <alternativeName>
        <fullName evidence="10">TAR RNA-binding protein 1</fullName>
    </alternativeName>
</protein>
<dbReference type="OrthoDB" id="241340at2759"/>
<evidence type="ECO:0000256" key="7">
    <source>
        <dbReference type="ARBA" id="ARBA00093361"/>
    </source>
</evidence>
<evidence type="ECO:0000256" key="8">
    <source>
        <dbReference type="ARBA" id="ARBA00093594"/>
    </source>
</evidence>
<evidence type="ECO:0000256" key="4">
    <source>
        <dbReference type="ARBA" id="ARBA00022884"/>
    </source>
</evidence>
<feature type="compositionally biased region" description="Polar residues" evidence="11">
    <location>
        <begin position="1863"/>
        <end position="1878"/>
    </location>
</feature>
<feature type="compositionally biased region" description="Basic and acidic residues" evidence="11">
    <location>
        <begin position="646"/>
        <end position="657"/>
    </location>
</feature>
<feature type="region of interest" description="Disordered" evidence="11">
    <location>
        <begin position="588"/>
        <end position="657"/>
    </location>
</feature>
<comment type="function">
    <text evidence="7">S-adenosyl-L-methionine-dependent 2'-O-ribose methyltransferase that catalyzes the formation of 2'-O-methylguanosine at position 18 (Gm18) in a subset of tRNA. Selectively mediates Gm18 methylation of tRNAGln-TTG/CTG and tRNASer-TGA/GCT. Gm18 modification can enhance the stability of modified tRNAs.</text>
</comment>
<dbReference type="GO" id="GO:0004601">
    <property type="term" value="F:peroxidase activity"/>
    <property type="evidence" value="ECO:0007669"/>
    <property type="project" value="InterPro"/>
</dbReference>
<evidence type="ECO:0000256" key="9">
    <source>
        <dbReference type="ARBA" id="ARBA00093636"/>
    </source>
</evidence>